<keyword evidence="8" id="KW-1185">Reference proteome</keyword>
<evidence type="ECO:0000313" key="8">
    <source>
        <dbReference type="Proteomes" id="UP000658720"/>
    </source>
</evidence>
<evidence type="ECO:0000256" key="1">
    <source>
        <dbReference type="ARBA" id="ARBA00007228"/>
    </source>
</evidence>
<dbReference type="PANTHER" id="PTHR42786:SF2">
    <property type="entry name" value="TRNA (CYTIDINE_URIDINE-2'-O-)-METHYLTRANSFERASE TRMJ"/>
    <property type="match status" value="1"/>
</dbReference>
<keyword evidence="4 5" id="KW-0949">S-adenosyl-L-methionine</keyword>
<dbReference type="PIRSF" id="PIRSF004808">
    <property type="entry name" value="LasT"/>
    <property type="match status" value="1"/>
</dbReference>
<dbReference type="PANTHER" id="PTHR42786">
    <property type="entry name" value="TRNA/RRNA METHYLTRANSFERASE"/>
    <property type="match status" value="1"/>
</dbReference>
<dbReference type="InterPro" id="IPR004384">
    <property type="entry name" value="RNA_MeTrfase_TrmJ/LasT"/>
</dbReference>
<feature type="domain" description="tRNA/rRNA methyltransferase SpoU type" evidence="6">
    <location>
        <begin position="4"/>
        <end position="152"/>
    </location>
</feature>
<gene>
    <name evidence="5" type="primary">trmJ</name>
    <name evidence="7" type="ORF">IQ217_15555</name>
</gene>
<sequence length="248" mass="27545">MENIAIVVVEPQGERNLGAIARAMKNMGLGELILVNPRCDYQSVEAQTMAVHAKEVLAQARVVDDLATALGDRQRIIATSARERILQSPMETPRQALPWLLAPNLKSALVFGREDSGLSNEELNQAHRFVRIPVHPQYPSLNLSQAVMVCTYELYQANLAMGTDNQAPGDRQEDGSMVPLATNGQLDSYCQHLEKTLLNIQVLYPHTAPSKMAKLRRIYQRAALNSEEVALLRGILGQIDWLAQQIKL</sequence>
<reference evidence="7 8" key="1">
    <citation type="submission" date="2020-10" db="EMBL/GenBank/DDBJ databases">
        <authorList>
            <person name="Castelo-Branco R."/>
            <person name="Eusebio N."/>
            <person name="Adriana R."/>
            <person name="Vieira A."/>
            <person name="Brugerolle De Fraissinette N."/>
            <person name="Rezende De Castro R."/>
            <person name="Schneider M.P."/>
            <person name="Vasconcelos V."/>
            <person name="Leao P.N."/>
        </authorList>
    </citation>
    <scope>NUCLEOTIDE SEQUENCE [LARGE SCALE GENOMIC DNA]</scope>
    <source>
        <strain evidence="7 8">LEGE 00031</strain>
    </source>
</reference>
<dbReference type="Gene3D" id="1.10.8.590">
    <property type="match status" value="1"/>
</dbReference>
<comment type="caution">
    <text evidence="7">The sequence shown here is derived from an EMBL/GenBank/DDBJ whole genome shotgun (WGS) entry which is preliminary data.</text>
</comment>
<keyword evidence="5" id="KW-0963">Cytoplasm</keyword>
<comment type="similarity">
    <text evidence="1">Belongs to the class IV-like SAM-binding methyltransferase superfamily. RNA methyltransferase TrmH family.</text>
</comment>
<organism evidence="7 8">
    <name type="scientific">Synechocystis salina LEGE 00031</name>
    <dbReference type="NCBI Taxonomy" id="1828736"/>
    <lineage>
        <taxon>Bacteria</taxon>
        <taxon>Bacillati</taxon>
        <taxon>Cyanobacteriota</taxon>
        <taxon>Cyanophyceae</taxon>
        <taxon>Synechococcales</taxon>
        <taxon>Merismopediaceae</taxon>
        <taxon>Synechocystis</taxon>
    </lineage>
</organism>
<dbReference type="Pfam" id="PF00588">
    <property type="entry name" value="SpoU_methylase"/>
    <property type="match status" value="1"/>
</dbReference>
<protein>
    <recommendedName>
        <fullName evidence="5">tRNA (cytidine/uridine-2'-O-)-methyltransferase TrmJ</fullName>
        <ecNumber evidence="5">2.1.1.200</ecNumber>
    </recommendedName>
    <alternativeName>
        <fullName evidence="5">tRNA (cytidine(32)/uridine(32)-2'-O)-methyltransferase</fullName>
    </alternativeName>
    <alternativeName>
        <fullName evidence="5">tRNA Cm32/Um32 methyltransferase</fullName>
    </alternativeName>
</protein>
<dbReference type="RefSeq" id="WP_194020645.1">
    <property type="nucleotide sequence ID" value="NZ_JADEVV010000053.1"/>
</dbReference>
<dbReference type="InterPro" id="IPR029026">
    <property type="entry name" value="tRNA_m1G_MTases_N"/>
</dbReference>
<dbReference type="CDD" id="cd18093">
    <property type="entry name" value="SpoU-like_TrmJ"/>
    <property type="match status" value="1"/>
</dbReference>
<evidence type="ECO:0000256" key="2">
    <source>
        <dbReference type="ARBA" id="ARBA00022603"/>
    </source>
</evidence>
<dbReference type="GO" id="GO:0008168">
    <property type="term" value="F:methyltransferase activity"/>
    <property type="evidence" value="ECO:0007669"/>
    <property type="project" value="UniProtKB-KW"/>
</dbReference>
<proteinExistence type="inferred from homology"/>
<dbReference type="NCBIfam" id="TIGR00050">
    <property type="entry name" value="rRNA_methyl_1"/>
    <property type="match status" value="1"/>
</dbReference>
<keyword evidence="2 5" id="KW-0489">Methyltransferase</keyword>
<dbReference type="GO" id="GO:0032259">
    <property type="term" value="P:methylation"/>
    <property type="evidence" value="ECO:0007669"/>
    <property type="project" value="UniProtKB-KW"/>
</dbReference>
<dbReference type="EMBL" id="JADEVV010000053">
    <property type="protein sequence ID" value="MBE9255224.1"/>
    <property type="molecule type" value="Genomic_DNA"/>
</dbReference>
<dbReference type="InterPro" id="IPR001537">
    <property type="entry name" value="SpoU_MeTrfase"/>
</dbReference>
<evidence type="ECO:0000256" key="5">
    <source>
        <dbReference type="RuleBase" id="RU362024"/>
    </source>
</evidence>
<evidence type="ECO:0000313" key="7">
    <source>
        <dbReference type="EMBL" id="MBE9255224.1"/>
    </source>
</evidence>
<comment type="subunit">
    <text evidence="5">Homodimer.</text>
</comment>
<comment type="function">
    <text evidence="5">Catalyzes the formation of 2'O-methylated cytidine (Cm32) or 2'O-methylated uridine (Um32) at position 32 in tRNA.</text>
</comment>
<dbReference type="Proteomes" id="UP000658720">
    <property type="component" value="Unassembled WGS sequence"/>
</dbReference>
<evidence type="ECO:0000259" key="6">
    <source>
        <dbReference type="Pfam" id="PF00588"/>
    </source>
</evidence>
<comment type="catalytic activity">
    <reaction evidence="5">
        <text>uridine(32) in tRNA + S-adenosyl-L-methionine = 2'-O-methyluridine(32) in tRNA + S-adenosyl-L-homocysteine + H(+)</text>
        <dbReference type="Rhea" id="RHEA:42936"/>
        <dbReference type="Rhea" id="RHEA-COMP:10107"/>
        <dbReference type="Rhea" id="RHEA-COMP:10290"/>
        <dbReference type="ChEBI" id="CHEBI:15378"/>
        <dbReference type="ChEBI" id="CHEBI:57856"/>
        <dbReference type="ChEBI" id="CHEBI:59789"/>
        <dbReference type="ChEBI" id="CHEBI:65315"/>
        <dbReference type="ChEBI" id="CHEBI:74478"/>
        <dbReference type="EC" id="2.1.1.200"/>
    </reaction>
</comment>
<name>A0ABR9VV48_9SYNC</name>
<keyword evidence="3 7" id="KW-0808">Transferase</keyword>
<evidence type="ECO:0000256" key="4">
    <source>
        <dbReference type="ARBA" id="ARBA00022691"/>
    </source>
</evidence>
<comment type="subcellular location">
    <subcellularLocation>
        <location evidence="5">Cytoplasm</location>
    </subcellularLocation>
</comment>
<dbReference type="EC" id="2.1.1.200" evidence="5"/>
<dbReference type="Gene3D" id="3.40.1280.10">
    <property type="match status" value="1"/>
</dbReference>
<evidence type="ECO:0000256" key="3">
    <source>
        <dbReference type="ARBA" id="ARBA00022679"/>
    </source>
</evidence>
<dbReference type="SUPFAM" id="SSF75217">
    <property type="entry name" value="alpha/beta knot"/>
    <property type="match status" value="1"/>
</dbReference>
<accession>A0ABR9VV48</accession>
<keyword evidence="5" id="KW-0819">tRNA processing</keyword>
<dbReference type="InterPro" id="IPR029028">
    <property type="entry name" value="Alpha/beta_knot_MTases"/>
</dbReference>
<comment type="catalytic activity">
    <reaction evidence="5">
        <text>cytidine(32) in tRNA + S-adenosyl-L-methionine = 2'-O-methylcytidine(32) in tRNA + S-adenosyl-L-homocysteine + H(+)</text>
        <dbReference type="Rhea" id="RHEA:42932"/>
        <dbReference type="Rhea" id="RHEA-COMP:10288"/>
        <dbReference type="Rhea" id="RHEA-COMP:10289"/>
        <dbReference type="ChEBI" id="CHEBI:15378"/>
        <dbReference type="ChEBI" id="CHEBI:57856"/>
        <dbReference type="ChEBI" id="CHEBI:59789"/>
        <dbReference type="ChEBI" id="CHEBI:74495"/>
        <dbReference type="ChEBI" id="CHEBI:82748"/>
        <dbReference type="EC" id="2.1.1.200"/>
    </reaction>
</comment>